<comment type="caution">
    <text evidence="10">The sequence shown here is derived from an EMBL/GenBank/DDBJ whole genome shotgun (WGS) entry which is preliminary data.</text>
</comment>
<name>A0A9E2F1E8_PSYF1</name>
<dbReference type="InterPro" id="IPR019927">
    <property type="entry name" value="Ribosomal_uL3_bac/org-type"/>
</dbReference>
<comment type="similarity">
    <text evidence="1 7 8">Belongs to the universal ribosomal protein uL3 family.</text>
</comment>
<dbReference type="InterPro" id="IPR019926">
    <property type="entry name" value="Ribosomal_uL3_CS"/>
</dbReference>
<evidence type="ECO:0000256" key="9">
    <source>
        <dbReference type="RuleBase" id="RU003906"/>
    </source>
</evidence>
<dbReference type="PANTHER" id="PTHR11229:SF16">
    <property type="entry name" value="LARGE RIBOSOMAL SUBUNIT PROTEIN UL3C"/>
    <property type="match status" value="1"/>
</dbReference>
<keyword evidence="3 7" id="KW-0694">RNA-binding</keyword>
<reference evidence="10 11" key="1">
    <citation type="journal article" date="2021" name="bioRxiv">
        <title>Unique metabolic strategies in Hadean analogues reveal hints for primordial physiology.</title>
        <authorList>
            <person name="Nobu M.K."/>
            <person name="Nakai R."/>
            <person name="Tamazawa S."/>
            <person name="Mori H."/>
            <person name="Toyoda A."/>
            <person name="Ijiri A."/>
            <person name="Suzuki S."/>
            <person name="Kurokawa K."/>
            <person name="Kamagata Y."/>
            <person name="Tamaki H."/>
        </authorList>
    </citation>
    <scope>NUCLEOTIDE SEQUENCE [LARGE SCALE GENOMIC DNA]</scope>
    <source>
        <strain evidence="10">BS525</strain>
    </source>
</reference>
<dbReference type="InterPro" id="IPR000597">
    <property type="entry name" value="Ribosomal_uL3"/>
</dbReference>
<dbReference type="Proteomes" id="UP000811545">
    <property type="component" value="Unassembled WGS sequence"/>
</dbReference>
<dbReference type="Pfam" id="PF00297">
    <property type="entry name" value="Ribosomal_L3"/>
    <property type="match status" value="1"/>
</dbReference>
<comment type="function">
    <text evidence="7 9">One of the primary rRNA binding proteins, it binds directly near the 3'-end of the 23S rRNA, where it nucleates assembly of the 50S subunit.</text>
</comment>
<dbReference type="GO" id="GO:0006412">
    <property type="term" value="P:translation"/>
    <property type="evidence" value="ECO:0007669"/>
    <property type="project" value="UniProtKB-UniRule"/>
</dbReference>
<evidence type="ECO:0000256" key="7">
    <source>
        <dbReference type="HAMAP-Rule" id="MF_01325"/>
    </source>
</evidence>
<dbReference type="SUPFAM" id="SSF50447">
    <property type="entry name" value="Translation proteins"/>
    <property type="match status" value="1"/>
</dbReference>
<dbReference type="GO" id="GO:0003735">
    <property type="term" value="F:structural constituent of ribosome"/>
    <property type="evidence" value="ECO:0007669"/>
    <property type="project" value="UniProtKB-UniRule"/>
</dbReference>
<accession>A0A9E2F1E8</accession>
<evidence type="ECO:0000256" key="3">
    <source>
        <dbReference type="ARBA" id="ARBA00022884"/>
    </source>
</evidence>
<evidence type="ECO:0000313" key="10">
    <source>
        <dbReference type="EMBL" id="MBT9144657.1"/>
    </source>
</evidence>
<dbReference type="EMBL" id="QLTW01000016">
    <property type="protein sequence ID" value="MBT9144657.1"/>
    <property type="molecule type" value="Genomic_DNA"/>
</dbReference>
<evidence type="ECO:0000256" key="8">
    <source>
        <dbReference type="RuleBase" id="RU003905"/>
    </source>
</evidence>
<dbReference type="AlphaFoldDB" id="A0A9E2F1E8"/>
<sequence length="202" mass="22099">MKSILGRKIGMTQYFTSSGLAMGATIVSVGPCYVIRKQEKGLEVGFEVVHADKLNKPKLGVMNKHNLPPLRIVKTLEVNPEPYVTGDIITVEIFNEGEGVDITSISKGRGFTGAMKRWNFKGGNRTHGATQWHRRVGAIGQRSTPGKVFKGKKMPGHYGASKVTVKNLTILKLFPEKNLMLVKGSVPGANGNLVIVRYSHEN</sequence>
<dbReference type="Gene3D" id="2.40.30.10">
    <property type="entry name" value="Translation factors"/>
    <property type="match status" value="2"/>
</dbReference>
<dbReference type="PROSITE" id="PS00474">
    <property type="entry name" value="RIBOSOMAL_L3"/>
    <property type="match status" value="1"/>
</dbReference>
<gene>
    <name evidence="7 10" type="primary">rplC</name>
    <name evidence="10" type="ORF">DDT42_00502</name>
</gene>
<protein>
    <recommendedName>
        <fullName evidence="6 7">Large ribosomal subunit protein uL3</fullName>
    </recommendedName>
</protein>
<keyword evidence="5 7" id="KW-0687">Ribonucleoprotein</keyword>
<dbReference type="GO" id="GO:0022625">
    <property type="term" value="C:cytosolic large ribosomal subunit"/>
    <property type="evidence" value="ECO:0007669"/>
    <property type="project" value="TreeGrafter"/>
</dbReference>
<organism evidence="10 11">
    <name type="scientific">Psychracetigena formicireducens</name>
    <dbReference type="NCBI Taxonomy" id="2986056"/>
    <lineage>
        <taxon>Bacteria</taxon>
        <taxon>Bacillati</taxon>
        <taxon>Candidatus Lithacetigenota</taxon>
        <taxon>Candidatus Psychracetigena</taxon>
    </lineage>
</organism>
<evidence type="ECO:0000256" key="5">
    <source>
        <dbReference type="ARBA" id="ARBA00023274"/>
    </source>
</evidence>
<evidence type="ECO:0000256" key="1">
    <source>
        <dbReference type="ARBA" id="ARBA00006540"/>
    </source>
</evidence>
<comment type="subunit">
    <text evidence="7 9">Part of the 50S ribosomal subunit. Forms a cluster with proteins L14 and L19.</text>
</comment>
<evidence type="ECO:0000256" key="4">
    <source>
        <dbReference type="ARBA" id="ARBA00022980"/>
    </source>
</evidence>
<evidence type="ECO:0000256" key="6">
    <source>
        <dbReference type="ARBA" id="ARBA00035243"/>
    </source>
</evidence>
<dbReference type="GO" id="GO:0019843">
    <property type="term" value="F:rRNA binding"/>
    <property type="evidence" value="ECO:0007669"/>
    <property type="project" value="UniProtKB-UniRule"/>
</dbReference>
<keyword evidence="2 7" id="KW-0699">rRNA-binding</keyword>
<keyword evidence="4 7" id="KW-0689">Ribosomal protein</keyword>
<evidence type="ECO:0000313" key="11">
    <source>
        <dbReference type="Proteomes" id="UP000811545"/>
    </source>
</evidence>
<dbReference type="InterPro" id="IPR009000">
    <property type="entry name" value="Transl_B-barrel_sf"/>
</dbReference>
<evidence type="ECO:0000256" key="2">
    <source>
        <dbReference type="ARBA" id="ARBA00022730"/>
    </source>
</evidence>
<dbReference type="HAMAP" id="MF_01325_B">
    <property type="entry name" value="Ribosomal_uL3_B"/>
    <property type="match status" value="1"/>
</dbReference>
<dbReference type="PANTHER" id="PTHR11229">
    <property type="entry name" value="50S RIBOSOMAL PROTEIN L3"/>
    <property type="match status" value="1"/>
</dbReference>
<proteinExistence type="inferred from homology"/>
<dbReference type="NCBIfam" id="TIGR03625">
    <property type="entry name" value="L3_bact"/>
    <property type="match status" value="1"/>
</dbReference>
<dbReference type="FunFam" id="2.40.30.10:FF:000004">
    <property type="entry name" value="50S ribosomal protein L3"/>
    <property type="match status" value="1"/>
</dbReference>